<protein>
    <submittedName>
        <fullName evidence="1">Uncharacterized protein</fullName>
    </submittedName>
</protein>
<dbReference type="EMBL" id="HACA01003721">
    <property type="protein sequence ID" value="CDW21082.1"/>
    <property type="molecule type" value="Transcribed_RNA"/>
</dbReference>
<evidence type="ECO:0000313" key="1">
    <source>
        <dbReference type="EMBL" id="CDW21082.1"/>
    </source>
</evidence>
<organism evidence="1">
    <name type="scientific">Lepeophtheirus salmonis</name>
    <name type="common">Salmon louse</name>
    <name type="synonym">Caligus salmonis</name>
    <dbReference type="NCBI Taxonomy" id="72036"/>
    <lineage>
        <taxon>Eukaryota</taxon>
        <taxon>Metazoa</taxon>
        <taxon>Ecdysozoa</taxon>
        <taxon>Arthropoda</taxon>
        <taxon>Crustacea</taxon>
        <taxon>Multicrustacea</taxon>
        <taxon>Hexanauplia</taxon>
        <taxon>Copepoda</taxon>
        <taxon>Siphonostomatoida</taxon>
        <taxon>Caligidae</taxon>
        <taxon>Lepeophtheirus</taxon>
    </lineage>
</organism>
<name>A0A0K2T671_LEPSM</name>
<reference evidence="1" key="1">
    <citation type="submission" date="2014-05" db="EMBL/GenBank/DDBJ databases">
        <authorList>
            <person name="Chronopoulou M."/>
        </authorList>
    </citation>
    <scope>NUCLEOTIDE SEQUENCE</scope>
    <source>
        <tissue evidence="1">Whole organism</tissue>
    </source>
</reference>
<accession>A0A0K2T671</accession>
<dbReference type="EMBL" id="HACA01003722">
    <property type="protein sequence ID" value="CDW21083.1"/>
    <property type="molecule type" value="Transcribed_RNA"/>
</dbReference>
<sequence length="53" mass="5939">MEQNSSPFGQSWQLLVNRLPQMVQLLTIHVLTKNLAVGEQLILDDSLPIPPNT</sequence>
<dbReference type="AlphaFoldDB" id="A0A0K2T671"/>
<proteinExistence type="predicted"/>